<accession>W0UWR0</accession>
<dbReference type="InterPro" id="IPR018640">
    <property type="entry name" value="DUF2063"/>
</dbReference>
<dbReference type="eggNOG" id="COG3219">
    <property type="taxonomic scope" value="Bacteria"/>
</dbReference>
<proteinExistence type="predicted"/>
<feature type="domain" description="Putative DNA-binding" evidence="1">
    <location>
        <begin position="6"/>
        <end position="104"/>
    </location>
</feature>
<dbReference type="HOGENOM" id="CLU_086594_1_0_4"/>
<dbReference type="InterPro" id="IPR044922">
    <property type="entry name" value="DUF2063_N_sf"/>
</dbReference>
<gene>
    <name evidence="2" type="ORF">GJA_206</name>
</gene>
<dbReference type="Gene3D" id="1.10.150.690">
    <property type="entry name" value="DUF2063"/>
    <property type="match status" value="1"/>
</dbReference>
<dbReference type="Pfam" id="PF09836">
    <property type="entry name" value="DUF2063"/>
    <property type="match status" value="1"/>
</dbReference>
<name>W0UWR0_9BURK</name>
<dbReference type="AlphaFoldDB" id="W0UWR0"/>
<organism evidence="2 3">
    <name type="scientific">Janthinobacterium agaricidamnosum NBRC 102515 = DSM 9628</name>
    <dbReference type="NCBI Taxonomy" id="1349767"/>
    <lineage>
        <taxon>Bacteria</taxon>
        <taxon>Pseudomonadati</taxon>
        <taxon>Pseudomonadota</taxon>
        <taxon>Betaproteobacteria</taxon>
        <taxon>Burkholderiales</taxon>
        <taxon>Oxalobacteraceae</taxon>
        <taxon>Janthinobacterium</taxon>
    </lineage>
</organism>
<dbReference type="PATRIC" id="fig|1349767.4.peg.4842"/>
<evidence type="ECO:0000313" key="3">
    <source>
        <dbReference type="Proteomes" id="UP000027604"/>
    </source>
</evidence>
<evidence type="ECO:0000259" key="1">
    <source>
        <dbReference type="Pfam" id="PF09836"/>
    </source>
</evidence>
<keyword evidence="3" id="KW-1185">Reference proteome</keyword>
<protein>
    <recommendedName>
        <fullName evidence="1">Putative DNA-binding domain-containing protein</fullName>
    </recommendedName>
</protein>
<dbReference type="OrthoDB" id="343356at2"/>
<dbReference type="STRING" id="1349767.GJA_206"/>
<dbReference type="EMBL" id="HG322949">
    <property type="protein sequence ID" value="CDG80869.1"/>
    <property type="molecule type" value="Genomic_DNA"/>
</dbReference>
<sequence>MSGLQQIQSDFQHYVLGGAGDPDGKPPAIAAAISEQFGLNAEQRLAIYYNSYRSRMREALSESFDKTWSYVGDDMFADLASSYLDAHPSEFRSLRWYGGQFAAHVAAELPDYPFVAELAAFEWSLGLAFDASDVAPLNAGDLSMVAPDEWAGLRFGLHPSVQLLALHWNAVALWQTLGEDMTPPDALESAEATCWLVWRTAGQPHFRSLSPLEFAALDGIRQGQSFGEICDLANGDGELVLRLAGFLQTWLAQEMLIKP</sequence>
<dbReference type="KEGG" id="jag:GJA_206"/>
<reference evidence="2 3" key="1">
    <citation type="journal article" date="2015" name="Genome Announc.">
        <title>Genome Sequence of Mushroom Soft-Rot Pathogen Janthinobacterium agaricidamnosum.</title>
        <authorList>
            <person name="Graupner K."/>
            <person name="Lackner G."/>
            <person name="Hertweck C."/>
        </authorList>
    </citation>
    <scope>NUCLEOTIDE SEQUENCE [LARGE SCALE GENOMIC DNA]</scope>
    <source>
        <strain evidence="3">NBRC 102515 / DSM 9628</strain>
    </source>
</reference>
<dbReference type="RefSeq" id="WP_038487769.1">
    <property type="nucleotide sequence ID" value="NZ_BCTH01000094.1"/>
</dbReference>
<evidence type="ECO:0000313" key="2">
    <source>
        <dbReference type="EMBL" id="CDG80869.1"/>
    </source>
</evidence>
<dbReference type="Proteomes" id="UP000027604">
    <property type="component" value="Chromosome I"/>
</dbReference>